<sequence>MVSALSSVAAGLAGAAVSDNTAGV</sequence>
<evidence type="ECO:0000313" key="2">
    <source>
        <dbReference type="Proteomes" id="UP000244623"/>
    </source>
</evidence>
<dbReference type="Proteomes" id="UP000244623">
    <property type="component" value="Plasmid pCturSh41s_1"/>
</dbReference>
<evidence type="ECO:0000313" key="1">
    <source>
        <dbReference type="EMBL" id="XSF56568.1"/>
    </source>
</evidence>
<dbReference type="EMBL" id="CP187985">
    <property type="protein sequence ID" value="XSF56568.1"/>
    <property type="molecule type" value="Genomic_DNA"/>
</dbReference>
<accession>A0ACD5IYC5</accession>
<protein>
    <submittedName>
        <fullName evidence="1">VENN motif pre-toxin domain-containing protein</fullName>
    </submittedName>
</protein>
<gene>
    <name evidence="1" type="ORF">BS411_021135</name>
</gene>
<geneLocation type="plasmid" evidence="1 2">
    <name>pCturSh41s_1</name>
</geneLocation>
<reference evidence="1" key="1">
    <citation type="submission" date="2025-05" db="EMBL/GenBank/DDBJ databases">
        <title>FDA Reference Genome datasets for Cronobacter.</title>
        <authorList>
            <person name="Gopinath G.R."/>
        </authorList>
    </citation>
    <scope>NUCLEOTIDE SEQUENCE</scope>
    <source>
        <strain evidence="1">MOD1-Sh41s</strain>
    </source>
</reference>
<keyword evidence="1" id="KW-0614">Plasmid</keyword>
<organism evidence="1 2">
    <name type="scientific">Cronobacter turicensis</name>
    <dbReference type="NCBI Taxonomy" id="413502"/>
    <lineage>
        <taxon>Bacteria</taxon>
        <taxon>Pseudomonadati</taxon>
        <taxon>Pseudomonadota</taxon>
        <taxon>Gammaproteobacteria</taxon>
        <taxon>Enterobacterales</taxon>
        <taxon>Enterobacteriaceae</taxon>
        <taxon>Cronobacter</taxon>
    </lineage>
</organism>
<proteinExistence type="predicted"/>
<name>A0ACD5IYC5_9ENTR</name>